<gene>
    <name evidence="1" type="ORF">METZ01_LOCUS54266</name>
</gene>
<sequence length="209" mass="23236">MAQNPKSIVSCGYTPLTSNIPTEPSDHQLCCQMEFYMAGPNHEFTQVTRFIPETFGDPGMRTFRISVDSASSSAKIWLEKEQLAELCLAMVQMEKENLEEEGATGNPPDNIEAEGLTNLDFKANRLAFGHNPDSGLFVVDAHDPEYDGNEEPTVRIWVTRTMIRGFSRDGLEIVSAGRPICQLCGRPVNPDGHYCERSNGHSRDAAERL</sequence>
<dbReference type="AlphaFoldDB" id="A0A381SBE9"/>
<organism evidence="1">
    <name type="scientific">marine metagenome</name>
    <dbReference type="NCBI Taxonomy" id="408172"/>
    <lineage>
        <taxon>unclassified sequences</taxon>
        <taxon>metagenomes</taxon>
        <taxon>ecological metagenomes</taxon>
    </lineage>
</organism>
<reference evidence="1" key="1">
    <citation type="submission" date="2018-05" db="EMBL/GenBank/DDBJ databases">
        <authorList>
            <person name="Lanie J.A."/>
            <person name="Ng W.-L."/>
            <person name="Kazmierczak K.M."/>
            <person name="Andrzejewski T.M."/>
            <person name="Davidsen T.M."/>
            <person name="Wayne K.J."/>
            <person name="Tettelin H."/>
            <person name="Glass J.I."/>
            <person name="Rusch D."/>
            <person name="Podicherti R."/>
            <person name="Tsui H.-C.T."/>
            <person name="Winkler M.E."/>
        </authorList>
    </citation>
    <scope>NUCLEOTIDE SEQUENCE</scope>
</reference>
<dbReference type="EMBL" id="UINC01002901">
    <property type="protein sequence ID" value="SVA01412.1"/>
    <property type="molecule type" value="Genomic_DNA"/>
</dbReference>
<proteinExistence type="predicted"/>
<accession>A0A381SBE9</accession>
<dbReference type="InterPro" id="IPR021441">
    <property type="entry name" value="DUF3090"/>
</dbReference>
<name>A0A381SBE9_9ZZZZ</name>
<evidence type="ECO:0000313" key="1">
    <source>
        <dbReference type="EMBL" id="SVA01412.1"/>
    </source>
</evidence>
<protein>
    <recommendedName>
        <fullName evidence="2">DUF3090 family protein</fullName>
    </recommendedName>
</protein>
<dbReference type="Pfam" id="PF11290">
    <property type="entry name" value="DUF3090"/>
    <property type="match status" value="1"/>
</dbReference>
<evidence type="ECO:0008006" key="2">
    <source>
        <dbReference type="Google" id="ProtNLM"/>
    </source>
</evidence>